<evidence type="ECO:0000259" key="4">
    <source>
        <dbReference type="Pfam" id="PF04112"/>
    </source>
</evidence>
<comment type="similarity">
    <text evidence="2">Belongs to the MAK10 family.</text>
</comment>
<reference evidence="7" key="3">
    <citation type="submission" date="2018-10" db="EMBL/GenBank/DDBJ databases">
        <authorList>
            <person name="Hovde B."/>
            <person name="Zhang X."/>
        </authorList>
    </citation>
    <scope>NUCLEOTIDE SEQUENCE [LARGE SCALE GENOMIC DNA]</scope>
    <source>
        <strain evidence="7">UTEX 25</strain>
    </source>
</reference>
<feature type="domain" description="NAA35-like N-terminal" evidence="4">
    <location>
        <begin position="20"/>
        <end position="108"/>
    </location>
</feature>
<dbReference type="Pfam" id="PF25789">
    <property type="entry name" value="TPR_NAA35"/>
    <property type="match status" value="2"/>
</dbReference>
<dbReference type="EMBL" id="GDKF01009294">
    <property type="protein sequence ID" value="JAT69328.1"/>
    <property type="molecule type" value="Transcribed_RNA"/>
</dbReference>
<accession>A0A1D1ZQW7</accession>
<dbReference type="Proteomes" id="UP000279271">
    <property type="component" value="Unassembled WGS sequence"/>
</dbReference>
<evidence type="ECO:0000256" key="2">
    <source>
        <dbReference type="ARBA" id="ARBA00006289"/>
    </source>
</evidence>
<dbReference type="GO" id="GO:0031417">
    <property type="term" value="C:NatC complex"/>
    <property type="evidence" value="ECO:0007669"/>
    <property type="project" value="InterPro"/>
</dbReference>
<comment type="subcellular location">
    <subcellularLocation>
        <location evidence="1">Cytoplasm</location>
    </subcellularLocation>
</comment>
<dbReference type="InterPro" id="IPR007244">
    <property type="entry name" value="Naa35_N"/>
</dbReference>
<evidence type="ECO:0000256" key="1">
    <source>
        <dbReference type="ARBA" id="ARBA00004496"/>
    </source>
</evidence>
<name>A0A1D1ZQW7_AUXPR</name>
<dbReference type="EMBL" id="QOKY01000202">
    <property type="protein sequence ID" value="RMZ52916.1"/>
    <property type="molecule type" value="Genomic_DNA"/>
</dbReference>
<proteinExistence type="inferred from homology"/>
<evidence type="ECO:0000256" key="3">
    <source>
        <dbReference type="ARBA" id="ARBA00022490"/>
    </source>
</evidence>
<evidence type="ECO:0000313" key="7">
    <source>
        <dbReference type="EMBL" id="RMZ52916.1"/>
    </source>
</evidence>
<reference evidence="8" key="2">
    <citation type="journal article" date="2018" name="Algal Res.">
        <title>Characterization of plant carbon substrate utilization by Auxenochlorella protothecoides.</title>
        <authorList>
            <person name="Vogler B.W."/>
            <person name="Starkenburg S.R."/>
            <person name="Sudasinghe N."/>
            <person name="Schambach J.Y."/>
            <person name="Rollin J.A."/>
            <person name="Pattathil S."/>
            <person name="Barry A.N."/>
        </authorList>
    </citation>
    <scope>NUCLEOTIDE SEQUENCE [LARGE SCALE GENOMIC DNA]</scope>
    <source>
        <strain evidence="8">UTEX 25</strain>
    </source>
</reference>
<evidence type="ECO:0008006" key="9">
    <source>
        <dbReference type="Google" id="ProtNLM"/>
    </source>
</evidence>
<dbReference type="PANTHER" id="PTHR21373:SF0">
    <property type="entry name" value="N-ALPHA-ACETYLTRANSFERASE 35, NATC AUXILIARY SUBUNIT"/>
    <property type="match status" value="1"/>
</dbReference>
<gene>
    <name evidence="7" type="ORF">APUTEX25_001035</name>
    <name evidence="6" type="ORF">g.24010</name>
</gene>
<protein>
    <recommendedName>
        <fullName evidence="9">N-alpha-acetyltransferase 35, NatC auxiliary subunit</fullName>
    </recommendedName>
</protein>
<dbReference type="Pfam" id="PF04112">
    <property type="entry name" value="Mak10"/>
    <property type="match status" value="2"/>
</dbReference>
<feature type="domain" description="NAA35-like TPR repeats" evidence="5">
    <location>
        <begin position="506"/>
        <end position="651"/>
    </location>
</feature>
<evidence type="ECO:0000313" key="6">
    <source>
        <dbReference type="EMBL" id="JAT69328.1"/>
    </source>
</evidence>
<organism evidence="6">
    <name type="scientific">Auxenochlorella protothecoides</name>
    <name type="common">Green microalga</name>
    <name type="synonym">Chlorella protothecoides</name>
    <dbReference type="NCBI Taxonomy" id="3075"/>
    <lineage>
        <taxon>Eukaryota</taxon>
        <taxon>Viridiplantae</taxon>
        <taxon>Chlorophyta</taxon>
        <taxon>core chlorophytes</taxon>
        <taxon>Trebouxiophyceae</taxon>
        <taxon>Chlorellales</taxon>
        <taxon>Chlorellaceae</taxon>
        <taxon>Auxenochlorella</taxon>
    </lineage>
</organism>
<reference evidence="6" key="1">
    <citation type="submission" date="2015-08" db="EMBL/GenBank/DDBJ databases">
        <authorList>
            <person name="Babu N.S."/>
            <person name="Beckwith C.J."/>
            <person name="Beseler K.G."/>
            <person name="Brison A."/>
            <person name="Carone J.V."/>
            <person name="Caskin T.P."/>
            <person name="Diamond M."/>
            <person name="Durham M.E."/>
            <person name="Foxe J.M."/>
            <person name="Go M."/>
            <person name="Henderson B.A."/>
            <person name="Jones I.B."/>
            <person name="McGettigan J.A."/>
            <person name="Micheletti S.J."/>
            <person name="Nasrallah M.E."/>
            <person name="Ortiz D."/>
            <person name="Piller C.R."/>
            <person name="Privatt S.R."/>
            <person name="Schneider S.L."/>
            <person name="Sharp S."/>
            <person name="Smith T.C."/>
            <person name="Stanton J.D."/>
            <person name="Ullery H.E."/>
            <person name="Wilson R.J."/>
            <person name="Serrano M.G."/>
            <person name="Buck G."/>
            <person name="Lee V."/>
            <person name="Wang Y."/>
            <person name="Carvalho R."/>
            <person name="Voegtly L."/>
            <person name="Shi R."/>
            <person name="Duckworth R."/>
            <person name="Johnson A."/>
            <person name="Loviza R."/>
            <person name="Walstead R."/>
            <person name="Shah Z."/>
            <person name="Kiflezghi M."/>
            <person name="Wade K."/>
            <person name="Ball S.L."/>
            <person name="Bradley K.W."/>
            <person name="Asai D.J."/>
            <person name="Bowman C.A."/>
            <person name="Russell D.A."/>
            <person name="Pope W.H."/>
            <person name="Jacobs-Sera D."/>
            <person name="Hendrix R.W."/>
            <person name="Hatfull G.F."/>
        </authorList>
    </citation>
    <scope>NUCLEOTIDE SEQUENCE</scope>
</reference>
<sequence>MATWLDATAFLERGCGALHPEELVHGEDFSLYEAMLAIQIGDTKMDIGLRREQGPSLAEELASGHAPLALSLATLEQLGMQLMQAEATWHLGSMLPTTVFSSLYMLDIPRLVSNPVLHALCLSVQQSCTLVHDLLLNGHVCEDEDISIHTFGMRILGAPGTTALPQACAALRSAVEDLGSDAPGLAAHLSFRLHCLQGLERMLAANADGIDAGVAQLELALGCLEAVSAAASSDAATDTAADGSCGPRSLGFVPGINVRHMGLAPPRALAWVSARPAAAHWRGVLRALCDAARAVRAVRTWPQLRAALVTLAARDSHAIVRSTLYAMLTKPMTAARQAAGSVTTPAPGALPPWCPSWAMAAATLGLRRGNDPCGPVAQFLEQAGVGLAGWVHTACLNRCRQRRRHRRQLADWANLLDHAALAQSSPGYAASRRRDVRRGQPALSPVEWVESEAAGSQLLHLQLGFPLNLYAPAEFVTLYWYCDYLLLARRGRWGSAPEEAVADVDRAACQAMVVLCQGVAAAAGACMRRPPSPFNTAEDVFEQRFGCMRSVARPEALTLGHYRASQAAVEAGAVSAAALLLGAATRFGALVGAAAGLLAGTAVDLAPAQERHLAGLRRIATQNGLAAQLLMKGTAGEAAPTLVPTWDFSVAREHSTCMFFPILGLKRAE</sequence>
<keyword evidence="3" id="KW-0963">Cytoplasm</keyword>
<evidence type="ECO:0000259" key="5">
    <source>
        <dbReference type="Pfam" id="PF25789"/>
    </source>
</evidence>
<feature type="domain" description="NAA35-like N-terminal" evidence="4">
    <location>
        <begin position="114"/>
        <end position="156"/>
    </location>
</feature>
<dbReference type="PANTHER" id="PTHR21373">
    <property type="entry name" value="GLUCOSE REPRESSIBLE PROTEIN MAK10"/>
    <property type="match status" value="1"/>
</dbReference>
<reference evidence="7" key="4">
    <citation type="submission" date="2018-11" db="EMBL/GenBank/DDBJ databases">
        <title>Characterization of plant carbon substrate utilization by Auxenochlorella protothecoides.</title>
        <authorList>
            <person name="Vogler B.W."/>
            <person name="Starkenburg S.R."/>
            <person name="Sudasinghe N."/>
            <person name="Schambach J.Y."/>
            <person name="Rollin J.A."/>
            <person name="Pattathil S."/>
            <person name="Barry A.N."/>
        </authorList>
    </citation>
    <scope>NUCLEOTIDE SEQUENCE [LARGE SCALE GENOMIC DNA]</scope>
    <source>
        <strain evidence="7">UTEX 25</strain>
    </source>
</reference>
<dbReference type="AlphaFoldDB" id="A0A1D1ZQW7"/>
<feature type="domain" description="NAA35-like TPR repeats" evidence="5">
    <location>
        <begin position="305"/>
        <end position="488"/>
    </location>
</feature>
<dbReference type="InterPro" id="IPR057983">
    <property type="entry name" value="NAA35-like_N"/>
</dbReference>
<evidence type="ECO:0000313" key="8">
    <source>
        <dbReference type="Proteomes" id="UP000279271"/>
    </source>
</evidence>
<dbReference type="InterPro" id="IPR057982">
    <property type="entry name" value="TPR_NAA35"/>
</dbReference>